<feature type="transmembrane region" description="Helical" evidence="1">
    <location>
        <begin position="150"/>
        <end position="169"/>
    </location>
</feature>
<name>A0A6L3ZIK7_9FLAO</name>
<dbReference type="AlphaFoldDB" id="A0A6L3ZIK7"/>
<evidence type="ECO:0000313" key="3">
    <source>
        <dbReference type="Proteomes" id="UP000484164"/>
    </source>
</evidence>
<feature type="transmembrane region" description="Helical" evidence="1">
    <location>
        <begin position="123"/>
        <end position="143"/>
    </location>
</feature>
<keyword evidence="1" id="KW-0812">Transmembrane</keyword>
<protein>
    <submittedName>
        <fullName evidence="2">Uncharacterized protein</fullName>
    </submittedName>
</protein>
<dbReference type="EMBL" id="WBVQ01000001">
    <property type="protein sequence ID" value="KAB2817846.1"/>
    <property type="molecule type" value="Genomic_DNA"/>
</dbReference>
<evidence type="ECO:0000256" key="1">
    <source>
        <dbReference type="SAM" id="Phobius"/>
    </source>
</evidence>
<sequence length="189" mass="21618">MSLTNHYTVLSVQPESSKLKMFKRFKKAFTKADSIDDRERILAAYLVLSASTKKYYDILLAQSKSNAELNQKYLNIILNQESIAKRLIDDRQQTALKKQLDYFPLAAIILDELGLFFGTDLKWVSLGITIVMVSIGLTIYGILSLLILPIIGGILAFIIGYAMFSQGVWQYKLDHFDNWLEKYHIVRST</sequence>
<keyword evidence="1" id="KW-1133">Transmembrane helix</keyword>
<reference evidence="2 3" key="1">
    <citation type="submission" date="2019-10" db="EMBL/GenBank/DDBJ databases">
        <title>Genome sequence of Phaeocystidibacter marisrubri JCM30614 (type strain).</title>
        <authorList>
            <person name="Bowman J.P."/>
        </authorList>
    </citation>
    <scope>NUCLEOTIDE SEQUENCE [LARGE SCALE GENOMIC DNA]</scope>
    <source>
        <strain evidence="2 3">JCM 30614</strain>
    </source>
</reference>
<comment type="caution">
    <text evidence="2">The sequence shown here is derived from an EMBL/GenBank/DDBJ whole genome shotgun (WGS) entry which is preliminary data.</text>
</comment>
<keyword evidence="3" id="KW-1185">Reference proteome</keyword>
<keyword evidence="1" id="KW-0472">Membrane</keyword>
<gene>
    <name evidence="2" type="ORF">F8C82_05430</name>
</gene>
<organism evidence="2 3">
    <name type="scientific">Phaeocystidibacter marisrubri</name>
    <dbReference type="NCBI Taxonomy" id="1577780"/>
    <lineage>
        <taxon>Bacteria</taxon>
        <taxon>Pseudomonadati</taxon>
        <taxon>Bacteroidota</taxon>
        <taxon>Flavobacteriia</taxon>
        <taxon>Flavobacteriales</taxon>
        <taxon>Phaeocystidibacteraceae</taxon>
        <taxon>Phaeocystidibacter</taxon>
    </lineage>
</organism>
<evidence type="ECO:0000313" key="2">
    <source>
        <dbReference type="EMBL" id="KAB2817846.1"/>
    </source>
</evidence>
<proteinExistence type="predicted"/>
<dbReference type="RefSeq" id="WP_151692534.1">
    <property type="nucleotide sequence ID" value="NZ_BMGX01000002.1"/>
</dbReference>
<accession>A0A6L3ZIK7</accession>
<dbReference type="Proteomes" id="UP000484164">
    <property type="component" value="Unassembled WGS sequence"/>
</dbReference>